<accession>A0ABS8YIZ5</accession>
<dbReference type="EMBL" id="JAJNBZ010000021">
    <property type="protein sequence ID" value="MCE5171890.1"/>
    <property type="molecule type" value="Genomic_DNA"/>
</dbReference>
<dbReference type="RefSeq" id="WP_233698231.1">
    <property type="nucleotide sequence ID" value="NZ_JAJNBZ010000021.1"/>
</dbReference>
<dbReference type="SUPFAM" id="SSF52540">
    <property type="entry name" value="P-loop containing nucleoside triphosphate hydrolases"/>
    <property type="match status" value="1"/>
</dbReference>
<sequence>MILWINGTFGAGKTTLSYELDYLLPDSMRYDPEDLGSHLMNVIPAEVAENDFQHYLAWREMVVSVLTELSSRLPQKTIIVPMTLTNQLYREQIFGGLKDNGIDSKEIVLDISNEKLLVNLSSRGEGADSWPYKQFSIKRQEIADIQAFKINVDDLTIDDVVNEVVDKMNLSVIDDPRTEVEKEKMRKKYNL</sequence>
<comment type="caution">
    <text evidence="1">The sequence shown here is derived from an EMBL/GenBank/DDBJ whole genome shotgun (WGS) entry which is preliminary data.</text>
</comment>
<evidence type="ECO:0000313" key="2">
    <source>
        <dbReference type="Proteomes" id="UP001199916"/>
    </source>
</evidence>
<protein>
    <submittedName>
        <fullName evidence="1">Tunicamycin resistance protein</fullName>
    </submittedName>
</protein>
<dbReference type="Gene3D" id="3.40.50.300">
    <property type="entry name" value="P-loop containing nucleotide triphosphate hydrolases"/>
    <property type="match status" value="1"/>
</dbReference>
<dbReference type="Proteomes" id="UP001199916">
    <property type="component" value="Unassembled WGS sequence"/>
</dbReference>
<dbReference type="InterPro" id="IPR027417">
    <property type="entry name" value="P-loop_NTPase"/>
</dbReference>
<gene>
    <name evidence="1" type="ORF">LQV63_21655</name>
</gene>
<reference evidence="1 2" key="1">
    <citation type="submission" date="2021-11" db="EMBL/GenBank/DDBJ databases">
        <title>Draft genome sequence of Paenibacillus profundus YoMME, a new Gram-positive bacteria with exoelectrogenic properties.</title>
        <authorList>
            <person name="Hubenova Y."/>
            <person name="Hubenova E."/>
            <person name="Manasiev Y."/>
            <person name="Peykov S."/>
            <person name="Mitov M."/>
        </authorList>
    </citation>
    <scope>NUCLEOTIDE SEQUENCE [LARGE SCALE GENOMIC DNA]</scope>
    <source>
        <strain evidence="1 2">YoMME</strain>
    </source>
</reference>
<proteinExistence type="predicted"/>
<name>A0ABS8YIZ5_9BACL</name>
<evidence type="ECO:0000313" key="1">
    <source>
        <dbReference type="EMBL" id="MCE5171890.1"/>
    </source>
</evidence>
<organism evidence="1 2">
    <name type="scientific">Paenibacillus profundus</name>
    <dbReference type="NCBI Taxonomy" id="1173085"/>
    <lineage>
        <taxon>Bacteria</taxon>
        <taxon>Bacillati</taxon>
        <taxon>Bacillota</taxon>
        <taxon>Bacilli</taxon>
        <taxon>Bacillales</taxon>
        <taxon>Paenibacillaceae</taxon>
        <taxon>Paenibacillus</taxon>
    </lineage>
</organism>
<keyword evidence="2" id="KW-1185">Reference proteome</keyword>